<gene>
    <name evidence="2" type="ORF">ACFO60_00765</name>
</gene>
<evidence type="ECO:0000313" key="3">
    <source>
        <dbReference type="Proteomes" id="UP001596004"/>
    </source>
</evidence>
<keyword evidence="1" id="KW-0812">Transmembrane</keyword>
<keyword evidence="1" id="KW-0472">Membrane</keyword>
<evidence type="ECO:0000256" key="1">
    <source>
        <dbReference type="SAM" id="Phobius"/>
    </source>
</evidence>
<accession>A0ABV9C9P4</accession>
<keyword evidence="1" id="KW-1133">Transmembrane helix</keyword>
<organism evidence="2 3">
    <name type="scientific">Sphaerisporangium dianthi</name>
    <dbReference type="NCBI Taxonomy" id="1436120"/>
    <lineage>
        <taxon>Bacteria</taxon>
        <taxon>Bacillati</taxon>
        <taxon>Actinomycetota</taxon>
        <taxon>Actinomycetes</taxon>
        <taxon>Streptosporangiales</taxon>
        <taxon>Streptosporangiaceae</taxon>
        <taxon>Sphaerisporangium</taxon>
    </lineage>
</organism>
<keyword evidence="3" id="KW-1185">Reference proteome</keyword>
<dbReference type="RefSeq" id="WP_380835676.1">
    <property type="nucleotide sequence ID" value="NZ_JBHSFP010000001.1"/>
</dbReference>
<feature type="transmembrane region" description="Helical" evidence="1">
    <location>
        <begin position="41"/>
        <end position="61"/>
    </location>
</feature>
<dbReference type="EMBL" id="JBHSFP010000001">
    <property type="protein sequence ID" value="MFC4529277.1"/>
    <property type="molecule type" value="Genomic_DNA"/>
</dbReference>
<sequence>MSSWWVGRWPVVDPDIPDDDKRRIVGNNALADRRFVPTGRASVFVVFCGLLLIYLIVVLSGKMAAGDVSLANGTLGIVIPLLVATAVGAPITHYARLRSPRRLTELYQHQYVVPADLDQPARLLLDRAGHAIETVHDSRVNRLGWLDSVANDVVLPRRLWEIARRLRTQSELRAEQARATRGVVTPELHAVLSPQRAALRRSVDEVTGQVAALEAYARRVQAADAALHAQDLLRSNDKYRDLLAHTDDVEGLGVLASRADGVGAVLANSVREAVAAGRTLAVF</sequence>
<name>A0ABV9C9P4_9ACTN</name>
<dbReference type="Proteomes" id="UP001596004">
    <property type="component" value="Unassembled WGS sequence"/>
</dbReference>
<evidence type="ECO:0000313" key="2">
    <source>
        <dbReference type="EMBL" id="MFC4529277.1"/>
    </source>
</evidence>
<reference evidence="3" key="1">
    <citation type="journal article" date="2019" name="Int. J. Syst. Evol. Microbiol.">
        <title>The Global Catalogue of Microorganisms (GCM) 10K type strain sequencing project: providing services to taxonomists for standard genome sequencing and annotation.</title>
        <authorList>
            <consortium name="The Broad Institute Genomics Platform"/>
            <consortium name="The Broad Institute Genome Sequencing Center for Infectious Disease"/>
            <person name="Wu L."/>
            <person name="Ma J."/>
        </authorList>
    </citation>
    <scope>NUCLEOTIDE SEQUENCE [LARGE SCALE GENOMIC DNA]</scope>
    <source>
        <strain evidence="3">CGMCC 4.7132</strain>
    </source>
</reference>
<evidence type="ECO:0008006" key="4">
    <source>
        <dbReference type="Google" id="ProtNLM"/>
    </source>
</evidence>
<feature type="transmembrane region" description="Helical" evidence="1">
    <location>
        <begin position="73"/>
        <end position="95"/>
    </location>
</feature>
<protein>
    <recommendedName>
        <fullName evidence="4">PrgI family protein</fullName>
    </recommendedName>
</protein>
<proteinExistence type="predicted"/>
<comment type="caution">
    <text evidence="2">The sequence shown here is derived from an EMBL/GenBank/DDBJ whole genome shotgun (WGS) entry which is preliminary data.</text>
</comment>